<dbReference type="Pfam" id="PF12171">
    <property type="entry name" value="zf-C2H2_jaz"/>
    <property type="match status" value="1"/>
</dbReference>
<evidence type="ECO:0000256" key="13">
    <source>
        <dbReference type="ARBA" id="ARBA00068297"/>
    </source>
</evidence>
<comment type="caution">
    <text evidence="16">The sequence shown here is derived from an EMBL/GenBank/DDBJ whole genome shotgun (WGS) entry which is preliminary data.</text>
</comment>
<comment type="subunit">
    <text evidence="12">Associates with pre-60S ribosomal particles; released from the pre-60S particle very early in the cytoplasm.</text>
</comment>
<name>A0AAW1L3X2_POPJA</name>
<dbReference type="InterPro" id="IPR002317">
    <property type="entry name" value="Ser-tRNA-ligase_type_1"/>
</dbReference>
<dbReference type="GO" id="GO:0004828">
    <property type="term" value="F:serine-tRNA ligase activity"/>
    <property type="evidence" value="ECO:0007669"/>
    <property type="project" value="InterPro"/>
</dbReference>
<comment type="similarity">
    <text evidence="10">Belongs to the ZNF593/BUD20 C2H2-type zinc-finger protein family.</text>
</comment>
<evidence type="ECO:0000256" key="2">
    <source>
        <dbReference type="ARBA" id="ARBA00004496"/>
    </source>
</evidence>
<evidence type="ECO:0000256" key="5">
    <source>
        <dbReference type="ARBA" id="ARBA00022517"/>
    </source>
</evidence>
<dbReference type="InterPro" id="IPR036236">
    <property type="entry name" value="Znf_C2H2_sf"/>
</dbReference>
<comment type="similarity">
    <text evidence="3">Belongs to the class-II aminoacyl-tRNA synthetase family. Type-1 seryl-tRNA synthetase subfamily.</text>
</comment>
<dbReference type="SUPFAM" id="SSF55681">
    <property type="entry name" value="Class II aaRS and biotin synthetases"/>
    <property type="match status" value="1"/>
</dbReference>
<dbReference type="Pfam" id="PF00587">
    <property type="entry name" value="tRNA-synt_2b"/>
    <property type="match status" value="1"/>
</dbReference>
<keyword evidence="7 14" id="KW-0863">Zinc-finger</keyword>
<dbReference type="SMART" id="SM00451">
    <property type="entry name" value="ZnF_U1"/>
    <property type="match status" value="1"/>
</dbReference>
<dbReference type="GO" id="GO:0008270">
    <property type="term" value="F:zinc ion binding"/>
    <property type="evidence" value="ECO:0007669"/>
    <property type="project" value="UniProtKB-KW"/>
</dbReference>
<dbReference type="InterPro" id="IPR013087">
    <property type="entry name" value="Znf_C2H2_type"/>
</dbReference>
<dbReference type="GO" id="GO:0043021">
    <property type="term" value="F:ribonucleoprotein complex binding"/>
    <property type="evidence" value="ECO:0007669"/>
    <property type="project" value="UniProtKB-ARBA"/>
</dbReference>
<evidence type="ECO:0000256" key="12">
    <source>
        <dbReference type="ARBA" id="ARBA00065398"/>
    </source>
</evidence>
<keyword evidence="8" id="KW-0862">Zinc</keyword>
<evidence type="ECO:0000256" key="1">
    <source>
        <dbReference type="ARBA" id="ARBA00004123"/>
    </source>
</evidence>
<comment type="subcellular location">
    <subcellularLocation>
        <location evidence="2">Cytoplasm</location>
    </subcellularLocation>
    <subcellularLocation>
        <location evidence="1">Nucleus</location>
    </subcellularLocation>
</comment>
<dbReference type="PROSITE" id="PS00028">
    <property type="entry name" value="ZINC_FINGER_C2H2_1"/>
    <property type="match status" value="1"/>
</dbReference>
<evidence type="ECO:0000256" key="4">
    <source>
        <dbReference type="ARBA" id="ARBA00022490"/>
    </source>
</evidence>
<dbReference type="Gene3D" id="3.30.930.10">
    <property type="entry name" value="Bira Bifunctional Protein, Domain 2"/>
    <property type="match status" value="1"/>
</dbReference>
<dbReference type="PROSITE" id="PS50157">
    <property type="entry name" value="ZINC_FINGER_C2H2_2"/>
    <property type="match status" value="1"/>
</dbReference>
<evidence type="ECO:0000256" key="3">
    <source>
        <dbReference type="ARBA" id="ARBA00010728"/>
    </source>
</evidence>
<evidence type="ECO:0000256" key="7">
    <source>
        <dbReference type="ARBA" id="ARBA00022771"/>
    </source>
</evidence>
<keyword evidence="17" id="KW-1185">Reference proteome</keyword>
<dbReference type="InterPro" id="IPR045864">
    <property type="entry name" value="aa-tRNA-synth_II/BPL/LPL"/>
</dbReference>
<dbReference type="EMBL" id="JASPKY010000175">
    <property type="protein sequence ID" value="KAK9727843.1"/>
    <property type="molecule type" value="Genomic_DNA"/>
</dbReference>
<dbReference type="SUPFAM" id="SSF57667">
    <property type="entry name" value="beta-beta-alpha zinc fingers"/>
    <property type="match status" value="1"/>
</dbReference>
<dbReference type="InterPro" id="IPR022755">
    <property type="entry name" value="Znf_C2H2_jaz"/>
</dbReference>
<dbReference type="InterPro" id="IPR002314">
    <property type="entry name" value="aa-tRNA-synt_IIb"/>
</dbReference>
<evidence type="ECO:0000256" key="6">
    <source>
        <dbReference type="ARBA" id="ARBA00022723"/>
    </source>
</evidence>
<evidence type="ECO:0000256" key="9">
    <source>
        <dbReference type="ARBA" id="ARBA00023242"/>
    </source>
</evidence>
<dbReference type="GO" id="GO:0003676">
    <property type="term" value="F:nucleic acid binding"/>
    <property type="evidence" value="ECO:0007669"/>
    <property type="project" value="InterPro"/>
</dbReference>
<keyword evidence="4" id="KW-0963">Cytoplasm</keyword>
<dbReference type="GO" id="GO:0006434">
    <property type="term" value="P:seryl-tRNA aminoacylation"/>
    <property type="evidence" value="ECO:0007669"/>
    <property type="project" value="InterPro"/>
</dbReference>
<dbReference type="GO" id="GO:0042254">
    <property type="term" value="P:ribosome biogenesis"/>
    <property type="evidence" value="ECO:0007669"/>
    <property type="project" value="UniProtKB-KW"/>
</dbReference>
<dbReference type="FunFam" id="3.30.160.60:FF:000299">
    <property type="entry name" value="Zinc finger protein 593"/>
    <property type="match status" value="1"/>
</dbReference>
<reference evidence="16 17" key="1">
    <citation type="journal article" date="2024" name="BMC Genomics">
        <title>De novo assembly and annotation of Popillia japonica's genome with initial clues to its potential as an invasive pest.</title>
        <authorList>
            <person name="Cucini C."/>
            <person name="Boschi S."/>
            <person name="Funari R."/>
            <person name="Cardaioli E."/>
            <person name="Iannotti N."/>
            <person name="Marturano G."/>
            <person name="Paoli F."/>
            <person name="Bruttini M."/>
            <person name="Carapelli A."/>
            <person name="Frati F."/>
            <person name="Nardi F."/>
        </authorList>
    </citation>
    <scope>NUCLEOTIDE SEQUENCE [LARGE SCALE GENOMIC DNA]</scope>
    <source>
        <strain evidence="16">DMR45628</strain>
    </source>
</reference>
<keyword evidence="6" id="KW-0479">Metal-binding</keyword>
<organism evidence="16 17">
    <name type="scientific">Popillia japonica</name>
    <name type="common">Japanese beetle</name>
    <dbReference type="NCBI Taxonomy" id="7064"/>
    <lineage>
        <taxon>Eukaryota</taxon>
        <taxon>Metazoa</taxon>
        <taxon>Ecdysozoa</taxon>
        <taxon>Arthropoda</taxon>
        <taxon>Hexapoda</taxon>
        <taxon>Insecta</taxon>
        <taxon>Pterygota</taxon>
        <taxon>Neoptera</taxon>
        <taxon>Endopterygota</taxon>
        <taxon>Coleoptera</taxon>
        <taxon>Polyphaga</taxon>
        <taxon>Scarabaeiformia</taxon>
        <taxon>Scarabaeidae</taxon>
        <taxon>Rutelinae</taxon>
        <taxon>Popillia</taxon>
    </lineage>
</organism>
<feature type="domain" description="C2H2-type" evidence="15">
    <location>
        <begin position="58"/>
        <end position="87"/>
    </location>
</feature>
<dbReference type="Proteomes" id="UP001458880">
    <property type="component" value="Unassembled WGS sequence"/>
</dbReference>
<dbReference type="PANTHER" id="PTHR11778">
    <property type="entry name" value="SERYL-TRNA SYNTHETASE"/>
    <property type="match status" value="1"/>
</dbReference>
<evidence type="ECO:0000259" key="15">
    <source>
        <dbReference type="PROSITE" id="PS50157"/>
    </source>
</evidence>
<keyword evidence="5" id="KW-0690">Ribosome biogenesis</keyword>
<proteinExistence type="inferred from homology"/>
<gene>
    <name evidence="16" type="ORF">QE152_g18980</name>
</gene>
<evidence type="ECO:0000256" key="14">
    <source>
        <dbReference type="PROSITE-ProRule" id="PRU00042"/>
    </source>
</evidence>
<dbReference type="GO" id="GO:0005737">
    <property type="term" value="C:cytoplasm"/>
    <property type="evidence" value="ECO:0007669"/>
    <property type="project" value="UniProtKB-SubCell"/>
</dbReference>
<dbReference type="AlphaFoldDB" id="A0AAW1L3X2"/>
<evidence type="ECO:0000313" key="16">
    <source>
        <dbReference type="EMBL" id="KAK9727843.1"/>
    </source>
</evidence>
<evidence type="ECO:0000256" key="8">
    <source>
        <dbReference type="ARBA" id="ARBA00022833"/>
    </source>
</evidence>
<protein>
    <recommendedName>
        <fullName evidence="13">Zinc finger protein 593 homolog</fullName>
    </recommendedName>
</protein>
<dbReference type="InterPro" id="IPR003604">
    <property type="entry name" value="Matrin/U1-like-C_Znf_C2H2"/>
</dbReference>
<evidence type="ECO:0000256" key="11">
    <source>
        <dbReference type="ARBA" id="ARBA00057732"/>
    </source>
</evidence>
<accession>A0AAW1L3X2</accession>
<dbReference type="GO" id="GO:0005634">
    <property type="term" value="C:nucleus"/>
    <property type="evidence" value="ECO:0007669"/>
    <property type="project" value="UniProtKB-SubCell"/>
</dbReference>
<evidence type="ECO:0000313" key="17">
    <source>
        <dbReference type="Proteomes" id="UP001458880"/>
    </source>
</evidence>
<evidence type="ECO:0000256" key="10">
    <source>
        <dbReference type="ARBA" id="ARBA00038064"/>
    </source>
</evidence>
<sequence length="547" mass="64873">MVYKRKKYHYGDTHLKKKWRTKRRTKDLDQIDEDIKPENIESLVHQEEDFDKPGNAQFYCVHCARYFIDNQALHEHFRTKVHKRRLKALEIEPYTIEDSEKAAGLGSFIQPSKRKIETQPSDKASSNFVVLVPHIDFEDRMENRSELEENIKLRQKQINLDKYWKYWEFYKHLHEKMLVLNSTKRVINEHMVELKKEPEKNKEEIEKLQLHAKQAKDNYKNLRDYTYPVEEMAVLNVLSIPNVLDKRTPHTDHYILYNYLDKPILKARNHFELAVNSNLLYYLNPTFSVLENDAALFEHSLINYFYDNLLTNSYISTVNTSFTRSIIMEGCCVDYLDPKQVFTVYEEDSKYSVAKLHFVGNASLFSFMAYFAKFSIQPNYLPLKFFTSGKQYQPLSKKHTSKSLLELNQYSTIDIFSITKNNEQDTENHFQEVIEIVKQLYDSLGYHYRLVYVPANELRDYETLRVAIQMFSTHLQTYIEIGNISLCGDYLSKRLLVSYNEDKTRKYSNIIHGTLINVQKLLACVLEYNDLTKKELLSDLLKKYSLL</sequence>
<dbReference type="Gene3D" id="3.30.160.60">
    <property type="entry name" value="Classic Zinc Finger"/>
    <property type="match status" value="1"/>
</dbReference>
<dbReference type="GO" id="GO:0005524">
    <property type="term" value="F:ATP binding"/>
    <property type="evidence" value="ECO:0007669"/>
    <property type="project" value="InterPro"/>
</dbReference>
<keyword evidence="9" id="KW-0539">Nucleus</keyword>
<comment type="function">
    <text evidence="11">Involved in pre-60S ribosomal particles maturation by promoting the nuclear export of the 60S ribosome.</text>
</comment>